<evidence type="ECO:0000256" key="19">
    <source>
        <dbReference type="RuleBase" id="RU362117"/>
    </source>
</evidence>
<keyword evidence="5 19" id="KW-0813">Transport</keyword>
<dbReference type="PROSITE" id="PS51003">
    <property type="entry name" value="CYTB_CTER"/>
    <property type="match status" value="1"/>
</dbReference>
<dbReference type="SUPFAM" id="SSF81648">
    <property type="entry name" value="a domain/subunit of cytochrome bc1 complex (Ubiquinol-cytochrome c reductase)"/>
    <property type="match status" value="1"/>
</dbReference>
<evidence type="ECO:0000256" key="5">
    <source>
        <dbReference type="ARBA" id="ARBA00022448"/>
    </source>
</evidence>
<comment type="subcellular location">
    <subcellularLocation>
        <location evidence="2">Mitochondrion inner membrane</location>
        <topology evidence="2">Multi-pass membrane protein</topology>
    </subcellularLocation>
</comment>
<reference evidence="22" key="1">
    <citation type="submission" date="2020-11" db="EMBL/GenBank/DDBJ databases">
        <title>First mtgenome sequences from three genera and phylogenetic relationships of the family Apidae based on mtgenome sequences (Hymenoptera: Apoidea).</title>
        <authorList>
            <person name="Wen Z."/>
            <person name="Chen B."/>
        </authorList>
    </citation>
    <scope>NUCLEOTIDE SEQUENCE</scope>
</reference>
<comment type="similarity">
    <text evidence="19">Belongs to the cytochrome b family.</text>
</comment>
<evidence type="ECO:0000256" key="11">
    <source>
        <dbReference type="ARBA" id="ARBA00022982"/>
    </source>
</evidence>
<proteinExistence type="inferred from homology"/>
<feature type="transmembrane region" description="Helical" evidence="19">
    <location>
        <begin position="36"/>
        <end position="55"/>
    </location>
</feature>
<evidence type="ECO:0000256" key="14">
    <source>
        <dbReference type="ARBA" id="ARBA00023075"/>
    </source>
</evidence>
<evidence type="ECO:0000313" key="22">
    <source>
        <dbReference type="EMBL" id="QQX27984.1"/>
    </source>
</evidence>
<evidence type="ECO:0000256" key="10">
    <source>
        <dbReference type="ARBA" id="ARBA00022792"/>
    </source>
</evidence>
<evidence type="ECO:0000256" key="13">
    <source>
        <dbReference type="ARBA" id="ARBA00023004"/>
    </source>
</evidence>
<feature type="binding site" description="axial binding residue" evidence="18">
    <location>
        <position position="181"/>
    </location>
    <ligand>
        <name>heme b</name>
        <dbReference type="ChEBI" id="CHEBI:60344"/>
        <label>b562</label>
    </ligand>
    <ligandPart>
        <name>Fe</name>
        <dbReference type="ChEBI" id="CHEBI:18248"/>
    </ligandPart>
</feature>
<evidence type="ECO:0000256" key="8">
    <source>
        <dbReference type="ARBA" id="ARBA00022692"/>
    </source>
</evidence>
<sequence>MNYMKLNNLMKMFFYSMIKLPTPLNINLWWNFGSMLGLFLMIQIISGFLLSLHYCPNIELAFKMIIHIMKDINNGWMIRLIHINGASFYFLLMYIHISRNIWYSSFKYKDVWFIGITIFFLSMMTAFLGYVLPWGQMSFWGATVITNLVSAIPYIGNMLVNWIWGGYSINNATLNRFYSIHFIMPFVILMFVIIHLFFLHLHGSNNSLGVESKIYMVEFYPYFLIKDLLGFVLILLLFFYINFQFPYYFSDPDNFKIANSMVTPIHIKPEWYFLFAYSILRAIPNKLGGVTALILSILILFLMSIFKNNISKSNKFNMLGKLYYWFFINNFILLTWLGGKVIELPYTMINETMTLSYFMYFFLFSFIYKMWEFILNTDK</sequence>
<dbReference type="GO" id="GO:0005743">
    <property type="term" value="C:mitochondrial inner membrane"/>
    <property type="evidence" value="ECO:0007669"/>
    <property type="project" value="UniProtKB-SubCell"/>
</dbReference>
<keyword evidence="6 18" id="KW-0349">Heme</keyword>
<keyword evidence="15 19" id="KW-0496">Mitochondrion</keyword>
<dbReference type="GO" id="GO:0006122">
    <property type="term" value="P:mitochondrial electron transport, ubiquinol to cytochrome c"/>
    <property type="evidence" value="ECO:0007669"/>
    <property type="project" value="TreeGrafter"/>
</dbReference>
<keyword evidence="10" id="KW-0999">Mitochondrion inner membrane</keyword>
<feature type="transmembrane region" description="Helical" evidence="19">
    <location>
        <begin position="76"/>
        <end position="97"/>
    </location>
</feature>
<evidence type="ECO:0000256" key="17">
    <source>
        <dbReference type="PIRSR" id="PIRSR038885-1"/>
    </source>
</evidence>
<keyword evidence="11 19" id="KW-0249">Electron transport</keyword>
<feature type="transmembrane region" description="Helical" evidence="19">
    <location>
        <begin position="219"/>
        <end position="241"/>
    </location>
</feature>
<dbReference type="Pfam" id="PF00032">
    <property type="entry name" value="Cytochrom_B_C"/>
    <property type="match status" value="1"/>
</dbReference>
<feature type="transmembrane region" description="Helical" evidence="19">
    <location>
        <begin position="112"/>
        <end position="132"/>
    </location>
</feature>
<dbReference type="InterPro" id="IPR036150">
    <property type="entry name" value="Cyt_b/b6_C_sf"/>
</dbReference>
<comment type="cofactor">
    <cofactor evidence="19">
        <name>heme b</name>
        <dbReference type="ChEBI" id="CHEBI:60344"/>
    </cofactor>
    <text evidence="19">Binds 2 heme groups non-covalently.</text>
</comment>
<evidence type="ECO:0000256" key="4">
    <source>
        <dbReference type="ARBA" id="ARBA00013531"/>
    </source>
</evidence>
<accession>A0A7U0M8A0</accession>
<dbReference type="InterPro" id="IPR005797">
    <property type="entry name" value="Cyt_b/b6_N"/>
</dbReference>
<feature type="transmembrane region" description="Helical" evidence="19">
    <location>
        <begin position="318"/>
        <end position="337"/>
    </location>
</feature>
<name>A0A7U0M8A0_9HYME</name>
<evidence type="ECO:0000256" key="7">
    <source>
        <dbReference type="ARBA" id="ARBA00022660"/>
    </source>
</evidence>
<dbReference type="Pfam" id="PF00033">
    <property type="entry name" value="Cytochrome_B"/>
    <property type="match status" value="1"/>
</dbReference>
<dbReference type="GO" id="GO:0008121">
    <property type="term" value="F:quinol-cytochrome-c reductase activity"/>
    <property type="evidence" value="ECO:0007669"/>
    <property type="project" value="InterPro"/>
</dbReference>
<evidence type="ECO:0000259" key="21">
    <source>
        <dbReference type="PROSITE" id="PS51003"/>
    </source>
</evidence>
<dbReference type="Gene3D" id="1.20.810.10">
    <property type="entry name" value="Cytochrome Bc1 Complex, Chain C"/>
    <property type="match status" value="1"/>
</dbReference>
<dbReference type="GO" id="GO:0045275">
    <property type="term" value="C:respiratory chain complex III"/>
    <property type="evidence" value="ECO:0007669"/>
    <property type="project" value="InterPro"/>
</dbReference>
<dbReference type="InterPro" id="IPR027387">
    <property type="entry name" value="Cytb/b6-like_sf"/>
</dbReference>
<dbReference type="PROSITE" id="PS51002">
    <property type="entry name" value="CYTB_NTER"/>
    <property type="match status" value="1"/>
</dbReference>
<evidence type="ECO:0000259" key="20">
    <source>
        <dbReference type="PROSITE" id="PS51002"/>
    </source>
</evidence>
<evidence type="ECO:0000256" key="3">
    <source>
        <dbReference type="ARBA" id="ARBA00011649"/>
    </source>
</evidence>
<feature type="binding site" description="axial binding residue" evidence="18">
    <location>
        <position position="195"/>
    </location>
    <ligand>
        <name>heme b</name>
        <dbReference type="ChEBI" id="CHEBI:60344"/>
        <label>b566</label>
    </ligand>
    <ligandPart>
        <name>Fe</name>
        <dbReference type="ChEBI" id="CHEBI:18248"/>
    </ligandPart>
</feature>
<gene>
    <name evidence="22" type="primary">cob</name>
</gene>
<keyword evidence="13 18" id="KW-0408">Iron</keyword>
<evidence type="ECO:0000256" key="15">
    <source>
        <dbReference type="ARBA" id="ARBA00023128"/>
    </source>
</evidence>
<feature type="transmembrane region" description="Helical" evidence="19">
    <location>
        <begin position="176"/>
        <end position="198"/>
    </location>
</feature>
<feature type="transmembrane region" description="Helical" evidence="19">
    <location>
        <begin position="287"/>
        <end position="306"/>
    </location>
</feature>
<keyword evidence="8 19" id="KW-0812">Transmembrane</keyword>
<keyword evidence="12 19" id="KW-1133">Transmembrane helix</keyword>
<feature type="transmembrane region" description="Helical" evidence="19">
    <location>
        <begin position="139"/>
        <end position="164"/>
    </location>
</feature>
<keyword evidence="9 18" id="KW-0479">Metal-binding</keyword>
<feature type="binding site" evidence="17">
    <location>
        <position position="200"/>
    </location>
    <ligand>
        <name>a ubiquinone</name>
        <dbReference type="ChEBI" id="CHEBI:16389"/>
    </ligand>
</feature>
<dbReference type="AlphaFoldDB" id="A0A7U0M8A0"/>
<evidence type="ECO:0000256" key="12">
    <source>
        <dbReference type="ARBA" id="ARBA00022989"/>
    </source>
</evidence>
<dbReference type="GO" id="GO:0016491">
    <property type="term" value="F:oxidoreductase activity"/>
    <property type="evidence" value="ECO:0007669"/>
    <property type="project" value="UniProtKB-UniRule"/>
</dbReference>
<dbReference type="PIRSF" id="PIRSF038885">
    <property type="entry name" value="COB"/>
    <property type="match status" value="1"/>
</dbReference>
<evidence type="ECO:0000256" key="1">
    <source>
        <dbReference type="ARBA" id="ARBA00002566"/>
    </source>
</evidence>
<dbReference type="InterPro" id="IPR005798">
    <property type="entry name" value="Cyt_b/b6_C"/>
</dbReference>
<evidence type="ECO:0000256" key="6">
    <source>
        <dbReference type="ARBA" id="ARBA00022617"/>
    </source>
</evidence>
<comment type="cofactor">
    <cofactor evidence="18">
        <name>heme</name>
        <dbReference type="ChEBI" id="CHEBI:30413"/>
    </cofactor>
    <text evidence="18">Binds 2 heme groups non-covalently.</text>
</comment>
<dbReference type="InterPro" id="IPR016174">
    <property type="entry name" value="Di-haem_cyt_TM"/>
</dbReference>
<keyword evidence="7 19" id="KW-0679">Respiratory chain</keyword>
<dbReference type="CDD" id="cd00284">
    <property type="entry name" value="Cytochrome_b_N"/>
    <property type="match status" value="1"/>
</dbReference>
<dbReference type="PANTHER" id="PTHR19271">
    <property type="entry name" value="CYTOCHROME B"/>
    <property type="match status" value="1"/>
</dbReference>
<feature type="domain" description="Cytochrome b/b6 N-terminal region profile" evidence="20">
    <location>
        <begin position="1"/>
        <end position="208"/>
    </location>
</feature>
<organism evidence="22">
    <name type="scientific">Thyreus decorus</name>
    <dbReference type="NCBI Taxonomy" id="600203"/>
    <lineage>
        <taxon>Eukaryota</taxon>
        <taxon>Metazoa</taxon>
        <taxon>Ecdysozoa</taxon>
        <taxon>Arthropoda</taxon>
        <taxon>Hexapoda</taxon>
        <taxon>Insecta</taxon>
        <taxon>Pterygota</taxon>
        <taxon>Neoptera</taxon>
        <taxon>Endopterygota</taxon>
        <taxon>Hymenoptera</taxon>
        <taxon>Apocrita</taxon>
        <taxon>Aculeata</taxon>
        <taxon>Apoidea</taxon>
        <taxon>Anthophila</taxon>
        <taxon>Apidae</taxon>
        <taxon>Thyreus</taxon>
    </lineage>
</organism>
<dbReference type="EMBL" id="MW281318">
    <property type="protein sequence ID" value="QQX27984.1"/>
    <property type="molecule type" value="Genomic_DNA"/>
</dbReference>
<feature type="domain" description="Cytochrome b/b6 C-terminal region profile" evidence="21">
    <location>
        <begin position="209"/>
        <end position="379"/>
    </location>
</feature>
<evidence type="ECO:0000256" key="9">
    <source>
        <dbReference type="ARBA" id="ARBA00022723"/>
    </source>
</evidence>
<dbReference type="InterPro" id="IPR030689">
    <property type="entry name" value="Cytochrome_b"/>
</dbReference>
<dbReference type="SUPFAM" id="SSF81342">
    <property type="entry name" value="Transmembrane di-heme cytochromes"/>
    <property type="match status" value="1"/>
</dbReference>
<evidence type="ECO:0000256" key="18">
    <source>
        <dbReference type="PIRSR" id="PIRSR038885-2"/>
    </source>
</evidence>
<protein>
    <recommendedName>
        <fullName evidence="4 19">Cytochrome b</fullName>
    </recommendedName>
</protein>
<feature type="binding site" description="axial binding residue" evidence="18">
    <location>
        <position position="96"/>
    </location>
    <ligand>
        <name>heme b</name>
        <dbReference type="ChEBI" id="CHEBI:60344"/>
        <label>b566</label>
    </ligand>
    <ligandPart>
        <name>Fe</name>
        <dbReference type="ChEBI" id="CHEBI:18248"/>
    </ligandPart>
</feature>
<dbReference type="InterPro" id="IPR048259">
    <property type="entry name" value="Cytochrome_b_N_euk/bac"/>
</dbReference>
<feature type="transmembrane region" description="Helical" evidence="19">
    <location>
        <begin position="357"/>
        <end position="375"/>
    </location>
</feature>
<keyword evidence="16 19" id="KW-0472">Membrane</keyword>
<evidence type="ECO:0000256" key="16">
    <source>
        <dbReference type="ARBA" id="ARBA00023136"/>
    </source>
</evidence>
<evidence type="ECO:0000256" key="2">
    <source>
        <dbReference type="ARBA" id="ARBA00004448"/>
    </source>
</evidence>
<feature type="binding site" description="axial binding residue" evidence="18">
    <location>
        <position position="82"/>
    </location>
    <ligand>
        <name>heme b</name>
        <dbReference type="ChEBI" id="CHEBI:60344"/>
        <label>b562</label>
    </ligand>
    <ligandPart>
        <name>Fe</name>
        <dbReference type="ChEBI" id="CHEBI:18248"/>
    </ligandPart>
</feature>
<geneLocation type="mitochondrion" evidence="22"/>
<keyword evidence="14" id="KW-0830">Ubiquinone</keyword>
<dbReference type="PANTHER" id="PTHR19271:SF16">
    <property type="entry name" value="CYTOCHROME B"/>
    <property type="match status" value="1"/>
</dbReference>
<comment type="function">
    <text evidence="1 19">Component of the ubiquinol-cytochrome c reductase complex (complex III or cytochrome b-c1 complex) that is part of the mitochondrial respiratory chain. The b-c1 complex mediates electron transfer from ubiquinol to cytochrome c. Contributes to the generation of a proton gradient across the mitochondrial membrane that is then used for ATP synthesis.</text>
</comment>
<comment type="subunit">
    <text evidence="3">The main subunits of complex b-c1 are: cytochrome b, cytochrome c1 and the Rieske protein.</text>
</comment>
<dbReference type="GO" id="GO:0046872">
    <property type="term" value="F:metal ion binding"/>
    <property type="evidence" value="ECO:0007669"/>
    <property type="project" value="UniProtKB-UniRule"/>
</dbReference>